<evidence type="ECO:0008006" key="5">
    <source>
        <dbReference type="Google" id="ProtNLM"/>
    </source>
</evidence>
<keyword evidence="2" id="KW-1133">Transmembrane helix</keyword>
<dbReference type="EMBL" id="JAUQYP010000001">
    <property type="protein sequence ID" value="MDO8107784.1"/>
    <property type="molecule type" value="Genomic_DNA"/>
</dbReference>
<dbReference type="RefSeq" id="WP_304601392.1">
    <property type="nucleotide sequence ID" value="NZ_JAUQYO010000001.1"/>
</dbReference>
<reference evidence="3 4" key="1">
    <citation type="submission" date="2023-07" db="EMBL/GenBank/DDBJ databases">
        <title>Description of novel actinomycetes strains, isolated from tidal flat sediment.</title>
        <authorList>
            <person name="Lu C."/>
        </authorList>
    </citation>
    <scope>NUCLEOTIDE SEQUENCE [LARGE SCALE GENOMIC DNA]</scope>
    <source>
        <strain evidence="3 4">SYSU T00b441</strain>
    </source>
</reference>
<evidence type="ECO:0000313" key="4">
    <source>
        <dbReference type="Proteomes" id="UP001232536"/>
    </source>
</evidence>
<feature type="compositionally biased region" description="Low complexity" evidence="1">
    <location>
        <begin position="51"/>
        <end position="62"/>
    </location>
</feature>
<proteinExistence type="predicted"/>
<evidence type="ECO:0000313" key="3">
    <source>
        <dbReference type="EMBL" id="MDO8107784.1"/>
    </source>
</evidence>
<dbReference type="Proteomes" id="UP001232536">
    <property type="component" value="Unassembled WGS sequence"/>
</dbReference>
<feature type="transmembrane region" description="Helical" evidence="2">
    <location>
        <begin position="6"/>
        <end position="33"/>
    </location>
</feature>
<evidence type="ECO:0000256" key="2">
    <source>
        <dbReference type="SAM" id="Phobius"/>
    </source>
</evidence>
<keyword evidence="2" id="KW-0472">Membrane</keyword>
<organism evidence="3 4">
    <name type="scientific">Actinotalea lenta</name>
    <dbReference type="NCBI Taxonomy" id="3064654"/>
    <lineage>
        <taxon>Bacteria</taxon>
        <taxon>Bacillati</taxon>
        <taxon>Actinomycetota</taxon>
        <taxon>Actinomycetes</taxon>
        <taxon>Micrococcales</taxon>
        <taxon>Cellulomonadaceae</taxon>
        <taxon>Actinotalea</taxon>
    </lineage>
</organism>
<evidence type="ECO:0000256" key="1">
    <source>
        <dbReference type="SAM" id="MobiDB-lite"/>
    </source>
</evidence>
<protein>
    <recommendedName>
        <fullName evidence="5">MAPEG family protein</fullName>
    </recommendedName>
</protein>
<keyword evidence="2" id="KW-0812">Transmembrane</keyword>
<sequence length="144" mass="14240">MTGLPAALVALATLVVSVLAGWFVVAGILALAARSQDSGGSTRGGPGEQSAGGDPDVDAPAAQRPGQGVLRGGTWIGLLERLAVTGTVLLGHPEGVAVVVAVKGLGRYPEIARNPEVSERFVIGSLASLVWAAALGAAGRALLG</sequence>
<feature type="transmembrane region" description="Helical" evidence="2">
    <location>
        <begin position="121"/>
        <end position="143"/>
    </location>
</feature>
<feature type="region of interest" description="Disordered" evidence="1">
    <location>
        <begin position="36"/>
        <end position="68"/>
    </location>
</feature>
<name>A0ABT9DBV2_9CELL</name>
<accession>A0ABT9DBV2</accession>
<gene>
    <name evidence="3" type="ORF">Q6348_11305</name>
</gene>
<comment type="caution">
    <text evidence="3">The sequence shown here is derived from an EMBL/GenBank/DDBJ whole genome shotgun (WGS) entry which is preliminary data.</text>
</comment>
<keyword evidence="4" id="KW-1185">Reference proteome</keyword>